<feature type="domain" description="VWFA" evidence="2">
    <location>
        <begin position="4109"/>
        <end position="4291"/>
    </location>
</feature>
<proteinExistence type="predicted"/>
<evidence type="ECO:0000259" key="2">
    <source>
        <dbReference type="PROSITE" id="PS50234"/>
    </source>
</evidence>
<accession>A0A183SIV6</accession>
<dbReference type="InterPro" id="IPR050525">
    <property type="entry name" value="ECM_Assembly_Org"/>
</dbReference>
<evidence type="ECO:0000313" key="3">
    <source>
        <dbReference type="WBParaSite" id="SSLN_0000429801-mRNA-1"/>
    </source>
</evidence>
<dbReference type="InterPro" id="IPR036465">
    <property type="entry name" value="vWFA_dom_sf"/>
</dbReference>
<dbReference type="Pfam" id="PF00092">
    <property type="entry name" value="VWA"/>
    <property type="match status" value="1"/>
</dbReference>
<dbReference type="SMART" id="SM00327">
    <property type="entry name" value="VWA"/>
    <property type="match status" value="1"/>
</dbReference>
<dbReference type="WBParaSite" id="SSLN_0000429801-mRNA-1">
    <property type="protein sequence ID" value="SSLN_0000429801-mRNA-1"/>
    <property type="gene ID" value="SSLN_0000429801"/>
</dbReference>
<dbReference type="PROSITE" id="PS50234">
    <property type="entry name" value="VWFA"/>
    <property type="match status" value="1"/>
</dbReference>
<dbReference type="PANTHER" id="PTHR24020:SF84">
    <property type="entry name" value="VWFA DOMAIN-CONTAINING PROTEIN"/>
    <property type="match status" value="1"/>
</dbReference>
<protein>
    <submittedName>
        <fullName evidence="3">VWFA domain-containing protein</fullName>
    </submittedName>
</protein>
<name>A0A183SIV6_SCHSO</name>
<evidence type="ECO:0000256" key="1">
    <source>
        <dbReference type="SAM" id="MobiDB-lite"/>
    </source>
</evidence>
<organism evidence="3">
    <name type="scientific">Schistocephalus solidus</name>
    <name type="common">Tapeworm</name>
    <dbReference type="NCBI Taxonomy" id="70667"/>
    <lineage>
        <taxon>Eukaryota</taxon>
        <taxon>Metazoa</taxon>
        <taxon>Spiralia</taxon>
        <taxon>Lophotrochozoa</taxon>
        <taxon>Platyhelminthes</taxon>
        <taxon>Cestoda</taxon>
        <taxon>Eucestoda</taxon>
        <taxon>Diphyllobothriidea</taxon>
        <taxon>Diphyllobothriidae</taxon>
        <taxon>Schistocephalus</taxon>
    </lineage>
</organism>
<dbReference type="InterPro" id="IPR002035">
    <property type="entry name" value="VWF_A"/>
</dbReference>
<reference evidence="3" key="1">
    <citation type="submission" date="2016-06" db="UniProtKB">
        <authorList>
            <consortium name="WormBaseParasite"/>
        </authorList>
    </citation>
    <scope>IDENTIFICATION</scope>
</reference>
<feature type="region of interest" description="Disordered" evidence="1">
    <location>
        <begin position="4808"/>
        <end position="4829"/>
    </location>
</feature>
<dbReference type="PANTHER" id="PTHR24020">
    <property type="entry name" value="COLLAGEN ALPHA"/>
    <property type="match status" value="1"/>
</dbReference>
<dbReference type="CDD" id="cd01450">
    <property type="entry name" value="vWFA_subfamily_ECM"/>
    <property type="match status" value="1"/>
</dbReference>
<feature type="region of interest" description="Disordered" evidence="1">
    <location>
        <begin position="4926"/>
        <end position="4978"/>
    </location>
</feature>
<sequence>LTHSLQHVFCLILWLWQEEETGFLRRGRPSSSERPRAAEEQRNVDLRITLLCLFKTIGAAAAAATTEELLVCFRKSLNISLLVTDSLGRSELRRSMKEAPESSDRLVSLEDSLGGAPTVTGTTVCIIVCPPSFSKEVCRNGTRLRISAIYEQVAGGKCERRLSSHILPDLECPPPRRVEVTPCVNGQTTEVTEAYQLLDCKCTKILRSQQKPCPCKPCEVIRRECDPTTHSRAIITKCYLHTAEGECRPDLKVTYEPCGIYLSLSPTELVILLSLLETKKIECESKLIKRAGPCDFCKGQREIQLYTTFREEGGQRRCLTAKQVIQEPCGCPKPRSEVSECIDRSRTVRHIFFELFNGQCQRHVTISEEACGDLSSKDSFNCDETTGLKIFTTARWQHLPSGGSVETIQIRRIPTLCQGVEVVSVSKCREEPGSNRRFRNILIITRAREGCECGPPVSRIITEACSCEDVDSGELVEAGTQMKVQTGCRPECKPGSDICGSLQCKNIQQWFKMEFINEEEDVALFKNNSRPPRCRRSLIRREVSDCCCPTTPVIKRECDASGKRWLVRKTESYFDSGLCSQSVVTWSEPVNCSNGFVGREIGERRPDGMQEVRLIFEAVEECRCERYLQRIDCPWRCPPPETRTYCDANLNETVFEVVKHALIGCKCQRQVQRVISRAVCPNYSIVVSRECSKETGLETVITKSIVQEGCDCKVVMRKKEAKCACPPTERGPMLCNRVTNRMEQKVKQWILIGGRCQPIEDVVGRPTICTDEANVENSTVATRMVCNEKTGWGQLTRPIWSVENCRCVRSVKVLREGPCRLGHQFLPFHSRCFPFKATFLSLGCPPPKRSIQCDASKGRLVIRTAVFELNKATLHCSAHIQTTERKISCPQPEEIVSPCNTTLRKQKVIKITYRVEDCSCKRTEHTSVLPCGCPPSTKIISSSPKCDSERSERIFETSRREWRDNLRACVEVKQTLRIPVVTPSFVFTLTLRAYKNIVGRVVTDPKVSYELYAENYGCRRKEEVYRVRSQCRAQTREERGECNRKTCKQTSAVYARTFDPKTCQCVWTLQARRECSCCGCPKRSIKFQCFNNTIIYATVDYFIPKQPSCQLECQRMRKVFKKHAGCPAVKQEIEVCRDGKRLSERRTLVLDNFECKQKIEYVPKDQDVCSFTKGCLPDPRPKSLCVGTCKVEIHTHSKFDNDQRRCIKYQQLYRKCPTCPLKYEEPGQCDRKNTCLQPVKEISYTIENCGCVPQISSKMKPCCCIDPPQEPPRCLEDEHVLVYKTVTMEFLHGQCIPKTREEFVPVVCPPKDGFENDPSSTQVGTCDPNTCHRKVVEISWHLSACKCVPSRQERLEPCCCMHIPRRVKQICHKDGSMTKLMVVQQTALRNCPPSILPKQLIRYSRLVGDKCLPEILTEQQPRSACLPVRIQPIGPCNQHTGRQPIEINRYELDHCHCRVVSTQRKDRICSCPEGEKNSSPCNPSTCQQEVTETRYLAVNGSCLLLPPVKSLQPCCCRQGEVPYSIRRECDADSGLLTEIHTFGQFDKNLRQCLPTTQRRVIQPPGTSTPFKQIENCDNLYCFHCLLSADCEEKRHVKRGICNKLTGFATDVLFKNQFNKGSCSCEMVKKLVPRKCDCAHLPLPEKKVQCDGALNVLIEVSMTYKLKDGECIKTNDVSRKQVACPRPVSSELDCDPRTCMATVQTTSYIPEHCKCVPRLSTKKVLCCCPRDHRSIHCLENGTLAVQRLIRFRLDRANERCEKSVHIEKREIACDTERVIELQRTCHEASCHPVSLMLQNRREHCKCVQKRLEVLHKNKYCCCPPAKTELQCFRETGVLQKTTHQYELVDEKCVERKDVLQERVSCPEEKMSHGGCDPLTKRRLVTRIHYVIEDCKCVQKVDRTTEICECPPAQIVKQPCLPGLPTRNVTQIIYKRLNAEASGKPVVCAKRIRLLHSEPCYCPEMYTEKRCAGGGRLELRTTTFRLTERNNGDPLTCLREDRLTTVPVTCPASATVKVIATECFQNRRNLTTFRHVLDPASCSCRVRAETRVEACDCEKKNFRNIACIGNALVVSIGEFSSRPGDHHCTIKASQKTEPIGRCLISKMINTPSPLDCPRNEETVNSGTGCSVEREGGFYRAEIMRWQEVTNCRCVPRQKVTHRLCSCQKPQTLELCEGDSKLIIESLSFHRVGDRCMPNHQIVNKEIHCPRNEETVNSGTGCSVEREGGFYRAEIMRWQEVTNCRCVPRQKVTHRLCSCQKPQTLELCEGNSKLLIESLSFHRVGDRCMPNHQIVNKEIRCEQGTRIVGTSACVKTLPSSNSSTELCEETITVEEQTVQNCKCVKRLRTFKRRCCAPPPVVRRVCDRSTGQWLTTTSKYKLTESKLLYSAENLEIWDRDINVVTDTTAEQVICPEREISEHCNKDNGVWTKVVTEHQRDGCVCKTKKVSHTGHCSCPEQKVWASPCSLEFRNLRVVFYKLINQTCVRFTKVVRQRCACPKPIRRLYCDGEGRWVKCLTEFIFNNEAKTCRISKQCVRWSPTCPPRRRITLASCSESTNFMQTLQAVDFSLDQSTCRCRGRKQAAWREFCLWPSQVNLSKYLAGCDHLNNQTVSCSGGIRTIKQIVHTLVDGKCVAREVSNAERISCPETQTVIGDCDRNPASPHRGMRIKTITSFVPLACKCTEKVEKLLEVCGKPLNAPLNTIQNLQYPRQFKIHSILNYFSLDCQAKFGDSVTTNCLRDEEIEETTKTWSLIGGKCEPKVKISRRIVDCSGKTHLRRVVQSACLVGADGVGRRNITVFGPRPKACQCISAPLSSVSEICSCPQNLTTTECMAGGKTLLRTHTSFSLVRKDGRVECLKEVAQVRLDPCLGQKRGEVAKPSACNPTTCQRLIDLTTHVPEDCKCVIKRTQKTETCCCPPPTEPKLTCNQAENLLIKEVRVHQLLSVLPIGDRMRQVEPFCDTQLVTTNVKVSCADQNPKIMMSTCKDNFKTVKVIVQVPVNCKCVEQVAQVFRMRCGCPRTVRRIKGRCYGAWALDKWVGLQAVNYTQTAKTGQKLQATHCRPVVLRKAKRRCACPAFQMMRQCLSGNLLRITRTDFFFNASSNDCARRTSQQTHPTVCPQPQIRVSECGAAGKEFVATETITNWTAIDCVCMPKVQQRDFICDCGAKFPPQTKQECKMNNVKEVAVTRWTLQGRTCVPTITKSSSRITCEEQPKASKGSCDAATGRRKIHWLKPIPINCECQWKPMPAEEVRRRGFKLSEACMCPEPRIERVCRPGGILKRLADGSTLAYQVLELRTTRFRLVDGECRGLTESTVRNVTCATGTQYLRTECDALTRTNQEVRTTGSLEGCQCRKVSAKRTCQCACPAPKATTECNDKTGVLRVIRETYQLDAEKCACVASTYVSEKHVDCPEDIAFKRSVGPCVPKSDATDEEVGDRFRLVTWNTVSREGCKCVQKTHRVLEACDCARRPVTTKRCLKQMVLEIVQTERVLTNDKKCRAKVVSRVLQPVRCPEAKKLTHCNETTGIATVTKLQPMVENCECKSTVQTYQMRCKCNPQATFVRQTACSKDCKTTIIQQKEKLTTDGICKPELVAQVKKCCCPPPAVIRRSCDSASGMSSTTTRSFKLVQGECVPVDQTASQATICSSNETVRVLKEPSGWLRLERTKAVRIGCKCHVRSQISRKKWKCPKISRRTQCVELSDQKQAWKTVLVMWKSSTKQSVCSRREIFTKLQPVVCSIPPQNISDCYFDAKRHAFVRRILTFRTRLEGCHCVREPPAISTDGTRCVAHETRKTWRKVCFPSMPLLRSQTTCAESKDGKRYKVYVQRVREGCKCVERETRVAFPCACPAATQRMDCLNENTQVETIITHVRQPDGSCERQQKVRRLPVECRIPANLQLSGREYTVRLSANGTVVEHVFACGSSCLRRVLTASISSPRNCKCSVRWQEKTEACCCRDVSTKSLAVAATNAAVHDVVADTFTQTWRDCSGPNAMLIRHQKRWHLQNGICRASTFTHAEPLEASSRFMTLFVNPFTIVCYSIISLRERGGSKTHRYVSEGKATFPTDPNTFARLRLQETTKCGLATLLPVISSTSVNTNWLSSSYLVCITLARAEVVFLVDESVSSRIDAYSRHVRELLKHTIRTFKSDRLDGNGTDYRFAVVKYANNPSIAFNLDDYEVSPPMLQHVDNLHYEGRLSNLGRALDLTNREVLSKSRKDIAKMIYLISDGVNDISAAPDMAASLRASGVQINVLAFGSDKRGHIFLSKLASEPKNRHFVVIRAAQQTKELSDWLIQTLCLRACPPNKVTRGACSRKTNCIGYIYSHVYQYSPMHGRCLGTTRRRAYECCCTQQPRSNTRCVNGRLINTKEVWRLRVNKLGIPSCHQFKLEKDVTPVLEKSCSPTVIVVQGTCLSDGTRTDRIITKRLVDCQCKELVKTLPRRCFCPAKKTKTQCYSDKVLETSQIVSKLVDGQCEEIVDVTRHTIGCPAREPIKRFSCAHDDTKMQAVSKTTFVASLRTCLTTEELTYEAVACPTEPIITRSACQASEEVATSGARLDPHVLYRRVTIEQAQLINCQCTRRQHSLFEVCGCREPERRLIRRCHPKQGILVTYEQNYQLTVVEDNQTYVGGKALGRRVSSLLQAHCRPTFSAQVVTHTFCPGSNILTGPCVRSGGDEGRAYRRVEFEDWQREGCECKKAAPRVVRKLCGCRKNVWYRQECLKTAVQPGGVLVIHRIREKLATQPGKDVPVCKVEVQKLSKKIECPPPKARYTNCVNGTLWVTVELVTLRNCKCETSRIRRRLKCMQFNRAGERTDGGAPLLPRLRHPYDGNNTDQLPSRIMEGQWRRSMEALREKLQELGLSNVKSWTGDLQRLQEASRSMIPKTSIFAPPGGFVGPKPRLPAEAKQLPQAQQHPLPSHLQRMVFKDLKAPPSLANVQRPSSGRARKPGLLLFNDLPKGRLPQRPRTLDATTKQPTGQIIRGSPSISPPPVLPSMLDSLKFVQCADVLPSEKCLQLERKPHSSCDKPGQVRDHLCRQTCRTCQDCPLNRTDFEVVHADTDTNACLLADVRLGRRYFIRLLEEVGFAECRRVCTVEPQCLSFDFYVPNAANEDAFKHPKNVPGSCVLNRVDLPTLRKRTLPELVPIGATPEVLKTRGAARCLLFQKVCLEECKPPNLQYTSPCECEQMKSSYPFAEEVLTGAEPKSGRLHCMRKATLITQVHGTNGKCEQRTRQLSVVCQPARRDQLLQHLNTHSLNTTNHSRNFCVDQRPTGWCEESARVDCTDLIGEAGCEEFKHLNHCKTRPQAARILCAKACGLC</sequence>
<dbReference type="Gene3D" id="3.40.50.410">
    <property type="entry name" value="von Willebrand factor, type A domain"/>
    <property type="match status" value="1"/>
</dbReference>
<dbReference type="SUPFAM" id="SSF53300">
    <property type="entry name" value="vWA-like"/>
    <property type="match status" value="1"/>
</dbReference>